<name>A0A9D3WNX0_9SAUR</name>
<accession>A0A9D3WNX0</accession>
<proteinExistence type="predicted"/>
<sequence length="130" mass="14551">MAHPGKDSSLKTIPKPDEKCHCLLNTVHAIARVVSNSAERWAISLEYSILHSKAPLDLQYPMHTCPPVQQYHLPKQLSGKPCRAVSWKEVGDTGLAGKFLLQSCGFSFLKSTINTRLHRTDNYIFMNSSN</sequence>
<gene>
    <name evidence="1" type="ORF">KIL84_022655</name>
</gene>
<protein>
    <submittedName>
        <fullName evidence="1">Uncharacterized protein</fullName>
    </submittedName>
</protein>
<keyword evidence="2" id="KW-1185">Reference proteome</keyword>
<dbReference type="EMBL" id="JAHDVG010000488">
    <property type="protein sequence ID" value="KAH1165096.1"/>
    <property type="molecule type" value="Genomic_DNA"/>
</dbReference>
<organism evidence="1 2">
    <name type="scientific">Mauremys mutica</name>
    <name type="common">yellowpond turtle</name>
    <dbReference type="NCBI Taxonomy" id="74926"/>
    <lineage>
        <taxon>Eukaryota</taxon>
        <taxon>Metazoa</taxon>
        <taxon>Chordata</taxon>
        <taxon>Craniata</taxon>
        <taxon>Vertebrata</taxon>
        <taxon>Euteleostomi</taxon>
        <taxon>Archelosauria</taxon>
        <taxon>Testudinata</taxon>
        <taxon>Testudines</taxon>
        <taxon>Cryptodira</taxon>
        <taxon>Durocryptodira</taxon>
        <taxon>Testudinoidea</taxon>
        <taxon>Geoemydidae</taxon>
        <taxon>Geoemydinae</taxon>
        <taxon>Mauremys</taxon>
    </lineage>
</organism>
<evidence type="ECO:0000313" key="1">
    <source>
        <dbReference type="EMBL" id="KAH1165096.1"/>
    </source>
</evidence>
<dbReference type="AlphaFoldDB" id="A0A9D3WNX0"/>
<comment type="caution">
    <text evidence="1">The sequence shown here is derived from an EMBL/GenBank/DDBJ whole genome shotgun (WGS) entry which is preliminary data.</text>
</comment>
<evidence type="ECO:0000313" key="2">
    <source>
        <dbReference type="Proteomes" id="UP000827986"/>
    </source>
</evidence>
<dbReference type="Proteomes" id="UP000827986">
    <property type="component" value="Unassembled WGS sequence"/>
</dbReference>
<reference evidence="1" key="1">
    <citation type="submission" date="2021-09" db="EMBL/GenBank/DDBJ databases">
        <title>The genome of Mauremys mutica provides insights into the evolution of semi-aquatic lifestyle.</title>
        <authorList>
            <person name="Gong S."/>
            <person name="Gao Y."/>
        </authorList>
    </citation>
    <scope>NUCLEOTIDE SEQUENCE</scope>
    <source>
        <strain evidence="1">MM-2020</strain>
        <tissue evidence="1">Muscle</tissue>
    </source>
</reference>